<dbReference type="Proteomes" id="UP000199263">
    <property type="component" value="Unassembled WGS sequence"/>
</dbReference>
<evidence type="ECO:0000313" key="2">
    <source>
        <dbReference type="Proteomes" id="UP000199263"/>
    </source>
</evidence>
<protein>
    <submittedName>
        <fullName evidence="1">Predicted AAA-ATPase</fullName>
    </submittedName>
</protein>
<accession>A0A1I1RDP5</accession>
<dbReference type="Gene3D" id="3.40.50.300">
    <property type="entry name" value="P-loop containing nucleotide triphosphate hydrolases"/>
    <property type="match status" value="1"/>
</dbReference>
<gene>
    <name evidence="1" type="ORF">SAMN05421842_13235</name>
</gene>
<keyword evidence="2" id="KW-1185">Reference proteome</keyword>
<name>A0A1I1RDP5_9CLOT</name>
<reference evidence="1 2" key="1">
    <citation type="submission" date="2016-10" db="EMBL/GenBank/DDBJ databases">
        <authorList>
            <person name="de Groot N.N."/>
        </authorList>
    </citation>
    <scope>NUCLEOTIDE SEQUENCE [LARGE SCALE GENOMIC DNA]</scope>
    <source>
        <strain evidence="1 2">DSM 12992</strain>
    </source>
</reference>
<dbReference type="AlphaFoldDB" id="A0A1I1RDP5"/>
<sequence>MEKEFNITGTCIPKMHYMVDTSDKLKKTMKLIYKGKYFIINRPRQYGKTTTLYMLERFLNKDKDYLVLSISFEGIGDLIFEDEARFSKGFLKILKRSIEIENMELADFVNKEKEEVEDLDDLSSFITKLVKKTNKKVVLMIDEVDKSSNNQLFLSFLGMLRNKYLLRNVGKDYTFHSVILAGVHDVKTLKVKIRPDEEQKYNSPWNIASDFDVDMSFSKEEIMTMLDDYVKNKEVVLDKEYFSERLYFYTSGYPFLVSKLCKIIDEKIMIEDKLVWEKEYMDLAVKEILRDSNTNFDSLIKNIHNNLELTSLVKKIILDNDQVTYVPDNPIINLGIIYGIFKNDNGKVKINNRIYEQRIYNYMSSLIETSVNVGSYNQRSLYIKPDGNLDIKKILVKFSEFMKHEYSEKREAFLEADGRLLFLAFISPIINGTGFAFKEVQGGEERRFDIVITYNKKMYILELKKWNGESYHQKGLIQLGEYLEQYGLDEGYLLIFDFRKIKGAVGKLEETIVTLGEKEKRIVEVYC</sequence>
<dbReference type="InterPro" id="IPR027417">
    <property type="entry name" value="P-loop_NTPase"/>
</dbReference>
<dbReference type="RefSeq" id="WP_090093913.1">
    <property type="nucleotide sequence ID" value="NZ_FOMG01000032.1"/>
</dbReference>
<dbReference type="STRING" id="119641.SAMN05421842_13235"/>
<evidence type="ECO:0000313" key="1">
    <source>
        <dbReference type="EMBL" id="SFD32474.1"/>
    </source>
</evidence>
<dbReference type="OrthoDB" id="5486659at2"/>
<organism evidence="1 2">
    <name type="scientific">Clostridium uliginosum</name>
    <dbReference type="NCBI Taxonomy" id="119641"/>
    <lineage>
        <taxon>Bacteria</taxon>
        <taxon>Bacillati</taxon>
        <taxon>Bacillota</taxon>
        <taxon>Clostridia</taxon>
        <taxon>Eubacteriales</taxon>
        <taxon>Clostridiaceae</taxon>
        <taxon>Clostridium</taxon>
    </lineage>
</organism>
<dbReference type="Pfam" id="PF14516">
    <property type="entry name" value="AAA_35"/>
    <property type="match status" value="1"/>
</dbReference>
<proteinExistence type="predicted"/>
<dbReference type="SUPFAM" id="SSF52540">
    <property type="entry name" value="P-loop containing nucleoside triphosphate hydrolases"/>
    <property type="match status" value="1"/>
</dbReference>
<dbReference type="EMBL" id="FOMG01000032">
    <property type="protein sequence ID" value="SFD32474.1"/>
    <property type="molecule type" value="Genomic_DNA"/>
</dbReference>